<keyword evidence="3" id="KW-1185">Reference proteome</keyword>
<comment type="caution">
    <text evidence="2">The sequence shown here is derived from an EMBL/GenBank/DDBJ whole genome shotgun (WGS) entry which is preliminary data.</text>
</comment>
<name>A0A936YT41_9HYPH</name>
<dbReference type="Proteomes" id="UP000633219">
    <property type="component" value="Unassembled WGS sequence"/>
</dbReference>
<proteinExistence type="predicted"/>
<protein>
    <submittedName>
        <fullName evidence="2">Uncharacterized protein</fullName>
    </submittedName>
</protein>
<feature type="region of interest" description="Disordered" evidence="1">
    <location>
        <begin position="22"/>
        <end position="53"/>
    </location>
</feature>
<accession>A0A936YT41</accession>
<feature type="compositionally biased region" description="Polar residues" evidence="1">
    <location>
        <begin position="22"/>
        <end position="31"/>
    </location>
</feature>
<dbReference type="AlphaFoldDB" id="A0A936YT41"/>
<evidence type="ECO:0000313" key="2">
    <source>
        <dbReference type="EMBL" id="MBL0373849.1"/>
    </source>
</evidence>
<gene>
    <name evidence="2" type="ORF">JJB09_17640</name>
</gene>
<dbReference type="RefSeq" id="WP_201661070.1">
    <property type="nucleotide sequence ID" value="NZ_JAEQNC010000010.1"/>
</dbReference>
<organism evidence="2 3">
    <name type="scientific">Rhizobium setariae</name>
    <dbReference type="NCBI Taxonomy" id="2801340"/>
    <lineage>
        <taxon>Bacteria</taxon>
        <taxon>Pseudomonadati</taxon>
        <taxon>Pseudomonadota</taxon>
        <taxon>Alphaproteobacteria</taxon>
        <taxon>Hyphomicrobiales</taxon>
        <taxon>Rhizobiaceae</taxon>
        <taxon>Rhizobium/Agrobacterium group</taxon>
        <taxon>Rhizobium</taxon>
    </lineage>
</organism>
<reference evidence="2" key="1">
    <citation type="submission" date="2021-01" db="EMBL/GenBank/DDBJ databases">
        <title>Rhizobium sp. strain KVB221 16S ribosomal RNA gene Genome sequencing and assembly.</title>
        <authorList>
            <person name="Kang M."/>
        </authorList>
    </citation>
    <scope>NUCLEOTIDE SEQUENCE</scope>
    <source>
        <strain evidence="2">KVB221</strain>
    </source>
</reference>
<evidence type="ECO:0000313" key="3">
    <source>
        <dbReference type="Proteomes" id="UP000633219"/>
    </source>
</evidence>
<sequence length="130" mass="13988">MTEIVTISPITAAYATQSLKASARVSGSSPAERTLRQLASETMRGEDGPMSTMDIVGTSAMTLFFLTSGQKRNQPQTSRRQAEEEYLLNNLDETLSPSAEAREEEQGMGLGDIPELAPPVLALPDLTDEA</sequence>
<dbReference type="EMBL" id="JAEQNC010000010">
    <property type="protein sequence ID" value="MBL0373849.1"/>
    <property type="molecule type" value="Genomic_DNA"/>
</dbReference>
<evidence type="ECO:0000256" key="1">
    <source>
        <dbReference type="SAM" id="MobiDB-lite"/>
    </source>
</evidence>
<feature type="region of interest" description="Disordered" evidence="1">
    <location>
        <begin position="91"/>
        <end position="130"/>
    </location>
</feature>